<reference evidence="12" key="1">
    <citation type="submission" date="2022-07" db="EMBL/GenBank/DDBJ databases">
        <title>Phylogenomic reconstructions and comparative analyses of Kickxellomycotina fungi.</title>
        <authorList>
            <person name="Reynolds N.K."/>
            <person name="Stajich J.E."/>
            <person name="Barry K."/>
            <person name="Grigoriev I.V."/>
            <person name="Crous P."/>
            <person name="Smith M.E."/>
        </authorList>
    </citation>
    <scope>NUCLEOTIDE SEQUENCE</scope>
    <source>
        <strain evidence="12">RSA 861</strain>
    </source>
</reference>
<feature type="binding site" evidence="10">
    <location>
        <position position="93"/>
    </location>
    <ligand>
        <name>Fe cation</name>
        <dbReference type="ChEBI" id="CHEBI:24875"/>
        <label>1</label>
    </ligand>
</feature>
<name>A0A9W8DLZ1_9FUNG</name>
<feature type="repeat" description="HEAT" evidence="11">
    <location>
        <begin position="74"/>
        <end position="114"/>
    </location>
</feature>
<dbReference type="EMBL" id="JANBPT010001165">
    <property type="protein sequence ID" value="KAJ1909670.1"/>
    <property type="molecule type" value="Genomic_DNA"/>
</dbReference>
<comment type="caution">
    <text evidence="12">The sequence shown here is derived from an EMBL/GenBank/DDBJ whole genome shotgun (WGS) entry which is preliminary data.</text>
</comment>
<dbReference type="InterPro" id="IPR011989">
    <property type="entry name" value="ARM-like"/>
</dbReference>
<dbReference type="InterPro" id="IPR021133">
    <property type="entry name" value="HEAT_type_2"/>
</dbReference>
<feature type="binding site" evidence="10">
    <location>
        <position position="61"/>
    </location>
    <ligand>
        <name>Fe cation</name>
        <dbReference type="ChEBI" id="CHEBI:24875"/>
        <label>1</label>
    </ligand>
</feature>
<evidence type="ECO:0000256" key="4">
    <source>
        <dbReference type="ARBA" id="ARBA00022737"/>
    </source>
</evidence>
<protein>
    <recommendedName>
        <fullName evidence="10">Deoxyhypusine hydroxylase</fullName>
        <shortName evidence="10">DOHH</shortName>
        <ecNumber evidence="10">1.14.99.29</ecNumber>
    </recommendedName>
    <alternativeName>
        <fullName evidence="10">Deoxyhypusine dioxygenase</fullName>
    </alternativeName>
    <alternativeName>
        <fullName evidence="10">Deoxyhypusine monooxygenase</fullName>
    </alternativeName>
</protein>
<keyword evidence="13" id="KW-1185">Reference proteome</keyword>
<comment type="subcellular location">
    <subcellularLocation>
        <location evidence="10">Cytoplasm</location>
    </subcellularLocation>
    <subcellularLocation>
        <location evidence="10">Nucleus</location>
    </subcellularLocation>
</comment>
<dbReference type="InterPro" id="IPR016024">
    <property type="entry name" value="ARM-type_fold"/>
</dbReference>
<dbReference type="GO" id="GO:0005634">
    <property type="term" value="C:nucleus"/>
    <property type="evidence" value="ECO:0007669"/>
    <property type="project" value="UniProtKB-SubCell"/>
</dbReference>
<dbReference type="GO" id="GO:0005737">
    <property type="term" value="C:cytoplasm"/>
    <property type="evidence" value="ECO:0007669"/>
    <property type="project" value="UniProtKB-SubCell"/>
</dbReference>
<feature type="binding site" evidence="10">
    <location>
        <position position="60"/>
    </location>
    <ligand>
        <name>Fe cation</name>
        <dbReference type="ChEBI" id="CHEBI:24875"/>
        <label>1</label>
    </ligand>
</feature>
<comment type="function">
    <text evidence="9">Catalyzes the hydroxylation of the N(6)-(4-aminobutyl)-L-lysine intermediate produced by deoxyhypusine synthase/DHPS on a critical lysine of the eukaryotic translation initiation factor 5A/eIF-5A. This is the second step of the post-translational modification of that lysine into an unusual amino acid residue named hypusine. Hypusination is unique to mature eIF-5A factor and is essential for its function.</text>
</comment>
<evidence type="ECO:0000256" key="3">
    <source>
        <dbReference type="ARBA" id="ARBA00022723"/>
    </source>
</evidence>
<keyword evidence="10" id="KW-0963">Cytoplasm</keyword>
<evidence type="ECO:0000313" key="12">
    <source>
        <dbReference type="EMBL" id="KAJ1909670.1"/>
    </source>
</evidence>
<proteinExistence type="inferred from homology"/>
<dbReference type="GO" id="GO:0019135">
    <property type="term" value="F:deoxyhypusine monooxygenase activity"/>
    <property type="evidence" value="ECO:0007669"/>
    <property type="project" value="UniProtKB-UniRule"/>
</dbReference>
<keyword evidence="4" id="KW-0677">Repeat</keyword>
<feature type="binding site" evidence="10">
    <location>
        <position position="216"/>
    </location>
    <ligand>
        <name>Fe cation</name>
        <dbReference type="ChEBI" id="CHEBI:24875"/>
        <label>2</label>
    </ligand>
</feature>
<dbReference type="GO" id="GO:0046872">
    <property type="term" value="F:metal ion binding"/>
    <property type="evidence" value="ECO:0007669"/>
    <property type="project" value="UniProtKB-KW"/>
</dbReference>
<dbReference type="EC" id="1.14.99.29" evidence="10"/>
<dbReference type="FunFam" id="1.25.10.10:FF:000099">
    <property type="entry name" value="Deoxyhypusine hydroxylase"/>
    <property type="match status" value="1"/>
</dbReference>
<keyword evidence="5 10" id="KW-0560">Oxidoreductase</keyword>
<evidence type="ECO:0000256" key="5">
    <source>
        <dbReference type="ARBA" id="ARBA00023002"/>
    </source>
</evidence>
<evidence type="ECO:0000256" key="6">
    <source>
        <dbReference type="ARBA" id="ARBA00023004"/>
    </source>
</evidence>
<dbReference type="PANTHER" id="PTHR12697:SF5">
    <property type="entry name" value="DEOXYHYPUSINE HYDROXYLASE"/>
    <property type="match status" value="1"/>
</dbReference>
<comment type="pathway">
    <text evidence="2 10">Protein modification; eIF5A hypusination.</text>
</comment>
<feature type="binding site" evidence="10">
    <location>
        <position position="215"/>
    </location>
    <ligand>
        <name>Fe cation</name>
        <dbReference type="ChEBI" id="CHEBI:24875"/>
        <label>2</label>
    </ligand>
</feature>
<evidence type="ECO:0000256" key="2">
    <source>
        <dbReference type="ARBA" id="ARBA00005041"/>
    </source>
</evidence>
<dbReference type="HAMAP" id="MF_03101">
    <property type="entry name" value="Deoxyhypusine_hydroxylase"/>
    <property type="match status" value="1"/>
</dbReference>
<evidence type="ECO:0000313" key="13">
    <source>
        <dbReference type="Proteomes" id="UP001150569"/>
    </source>
</evidence>
<evidence type="ECO:0000256" key="11">
    <source>
        <dbReference type="PROSITE-ProRule" id="PRU00103"/>
    </source>
</evidence>
<organism evidence="12 13">
    <name type="scientific">Tieghemiomyces parasiticus</name>
    <dbReference type="NCBI Taxonomy" id="78921"/>
    <lineage>
        <taxon>Eukaryota</taxon>
        <taxon>Fungi</taxon>
        <taxon>Fungi incertae sedis</taxon>
        <taxon>Zoopagomycota</taxon>
        <taxon>Kickxellomycotina</taxon>
        <taxon>Dimargaritomycetes</taxon>
        <taxon>Dimargaritales</taxon>
        <taxon>Dimargaritaceae</taxon>
        <taxon>Tieghemiomyces</taxon>
    </lineage>
</organism>
<feature type="binding site" evidence="10">
    <location>
        <position position="248"/>
    </location>
    <ligand>
        <name>Fe cation</name>
        <dbReference type="ChEBI" id="CHEBI:24875"/>
        <label>2</label>
    </ligand>
</feature>
<accession>A0A9W8DLZ1</accession>
<dbReference type="InterPro" id="IPR004155">
    <property type="entry name" value="PBS_lyase_HEAT"/>
</dbReference>
<dbReference type="SMART" id="SM00567">
    <property type="entry name" value="EZ_HEAT"/>
    <property type="match status" value="6"/>
</dbReference>
<keyword evidence="6 10" id="KW-0408">Iron</keyword>
<evidence type="ECO:0000256" key="10">
    <source>
        <dbReference type="HAMAP-Rule" id="MF_03101"/>
    </source>
</evidence>
<gene>
    <name evidence="10 12" type="primary">LIA1</name>
    <name evidence="12" type="ORF">IWQ60_011047</name>
</gene>
<comment type="cofactor">
    <cofactor evidence="10">
        <name>Fe(2+)</name>
        <dbReference type="ChEBI" id="CHEBI:29033"/>
    </cofactor>
    <text evidence="10">Binds 2 Fe(2+) ions per subunit.</text>
</comment>
<evidence type="ECO:0000256" key="9">
    <source>
        <dbReference type="ARBA" id="ARBA00045876"/>
    </source>
</evidence>
<dbReference type="AlphaFoldDB" id="A0A9W8DLZ1"/>
<evidence type="ECO:0000256" key="1">
    <source>
        <dbReference type="ARBA" id="ARBA00000068"/>
    </source>
</evidence>
<comment type="catalytic activity">
    <reaction evidence="1 10">
        <text>[eIF5A protein]-deoxyhypusine + AH2 + O2 = [eIF5A protein]-hypusine + A + H2O</text>
        <dbReference type="Rhea" id="RHEA:14101"/>
        <dbReference type="Rhea" id="RHEA-COMP:10144"/>
        <dbReference type="Rhea" id="RHEA-COMP:12592"/>
        <dbReference type="ChEBI" id="CHEBI:13193"/>
        <dbReference type="ChEBI" id="CHEBI:15377"/>
        <dbReference type="ChEBI" id="CHEBI:15379"/>
        <dbReference type="ChEBI" id="CHEBI:17499"/>
        <dbReference type="ChEBI" id="CHEBI:82657"/>
        <dbReference type="ChEBI" id="CHEBI:91175"/>
        <dbReference type="EC" id="1.14.99.29"/>
    </reaction>
</comment>
<dbReference type="Proteomes" id="UP001150569">
    <property type="component" value="Unassembled WGS sequence"/>
</dbReference>
<feature type="binding site" evidence="10">
    <location>
        <position position="94"/>
    </location>
    <ligand>
        <name>Fe cation</name>
        <dbReference type="ChEBI" id="CHEBI:24875"/>
        <label>1</label>
    </ligand>
</feature>
<dbReference type="SUPFAM" id="SSF48371">
    <property type="entry name" value="ARM repeat"/>
    <property type="match status" value="1"/>
</dbReference>
<evidence type="ECO:0000256" key="7">
    <source>
        <dbReference type="ARBA" id="ARBA00023033"/>
    </source>
</evidence>
<evidence type="ECO:0000256" key="8">
    <source>
        <dbReference type="ARBA" id="ARBA00023256"/>
    </source>
</evidence>
<feature type="binding site" evidence="10">
    <location>
        <position position="249"/>
    </location>
    <ligand>
        <name>Fe cation</name>
        <dbReference type="ChEBI" id="CHEBI:24875"/>
        <label>2</label>
    </ligand>
</feature>
<keyword evidence="3 10" id="KW-0479">Metal-binding</keyword>
<keyword evidence="10" id="KW-0539">Nucleus</keyword>
<dbReference type="Pfam" id="PF13646">
    <property type="entry name" value="HEAT_2"/>
    <property type="match status" value="2"/>
</dbReference>
<keyword evidence="8 10" id="KW-0386">Hypusine biosynthesis</keyword>
<comment type="similarity">
    <text evidence="10">Belongs to the deoxyhypusine hydroxylase family.</text>
</comment>
<dbReference type="Gene3D" id="1.25.10.10">
    <property type="entry name" value="Leucine-rich Repeat Variant"/>
    <property type="match status" value="2"/>
</dbReference>
<dbReference type="OrthoDB" id="421002at2759"/>
<dbReference type="PANTHER" id="PTHR12697">
    <property type="entry name" value="PBS LYASE HEAT-LIKE PROTEIN"/>
    <property type="match status" value="1"/>
</dbReference>
<dbReference type="InterPro" id="IPR027517">
    <property type="entry name" value="Deoxyhypusine_hydroxylase"/>
</dbReference>
<dbReference type="PROSITE" id="PS50077">
    <property type="entry name" value="HEAT_REPEAT"/>
    <property type="match status" value="1"/>
</dbReference>
<sequence length="304" mass="33087">MATVNDSTHTALRDLLLNTSGQVSLAERFRALFSLKALKDDRSVAIISEGFQDTSSLLKHELAYVLGQMGNLTALPVLERVLREETEDPMVRHEAAEAMGALGSASSLPVLEKFAAHREPAIAETCELAIGRIRHEQSRDATVAAKSSAYTSVDPAPAAADEGLSTAELGRQLMDTSLPLFERYRAMFALRNRGDDASVLALAQGLTDSSCLFRHEIGFVFGQMQHPASVPALTRALEDSTEAAMVRHECAEALGSIATPEVLPILKKFSQDEERVVRESCIVALDMYDYEQSGQFQYATVPTT</sequence>
<comment type="function">
    <text evidence="10">Catalyzes the hydroxylation of the N(6)-(4-aminobutyl)-L-lysine intermediate to form hypusine, an essential post-translational modification only found in mature eIF-5A factor.</text>
</comment>
<keyword evidence="7 10" id="KW-0503">Monooxygenase</keyword>